<comment type="caution">
    <text evidence="1">The sequence shown here is derived from an EMBL/GenBank/DDBJ whole genome shotgun (WGS) entry which is preliminary data.</text>
</comment>
<evidence type="ECO:0000313" key="1">
    <source>
        <dbReference type="EMBL" id="KAG9452962.1"/>
    </source>
</evidence>
<accession>A0AAV7EVU0</accession>
<keyword evidence="2" id="KW-1185">Reference proteome</keyword>
<name>A0AAV7EVU0_ARIFI</name>
<organism evidence="1 2">
    <name type="scientific">Aristolochia fimbriata</name>
    <name type="common">White veined hardy Dutchman's pipe vine</name>
    <dbReference type="NCBI Taxonomy" id="158543"/>
    <lineage>
        <taxon>Eukaryota</taxon>
        <taxon>Viridiplantae</taxon>
        <taxon>Streptophyta</taxon>
        <taxon>Embryophyta</taxon>
        <taxon>Tracheophyta</taxon>
        <taxon>Spermatophyta</taxon>
        <taxon>Magnoliopsida</taxon>
        <taxon>Magnoliidae</taxon>
        <taxon>Piperales</taxon>
        <taxon>Aristolochiaceae</taxon>
        <taxon>Aristolochia</taxon>
    </lineage>
</organism>
<protein>
    <submittedName>
        <fullName evidence="1">Uncharacterized protein</fullName>
    </submittedName>
</protein>
<dbReference type="AlphaFoldDB" id="A0AAV7EVU0"/>
<dbReference type="EMBL" id="JAINDJ010000003">
    <property type="protein sequence ID" value="KAG9452962.1"/>
    <property type="molecule type" value="Genomic_DNA"/>
</dbReference>
<dbReference type="Proteomes" id="UP000825729">
    <property type="component" value="Unassembled WGS sequence"/>
</dbReference>
<sequence length="91" mass="10631">MWRGELLDACLSEKFPIKIVVEEKQAARGRWSTESAQEEESWYVQREVGVKLASPSCGRPKHYLQELLRSVGKKVNERGKEKREEKKKHGY</sequence>
<gene>
    <name evidence="1" type="ORF">H6P81_005866</name>
</gene>
<proteinExistence type="predicted"/>
<evidence type="ECO:0000313" key="2">
    <source>
        <dbReference type="Proteomes" id="UP000825729"/>
    </source>
</evidence>
<reference evidence="1 2" key="1">
    <citation type="submission" date="2021-07" db="EMBL/GenBank/DDBJ databases">
        <title>The Aristolochia fimbriata genome: insights into angiosperm evolution, floral development and chemical biosynthesis.</title>
        <authorList>
            <person name="Jiao Y."/>
        </authorList>
    </citation>
    <scope>NUCLEOTIDE SEQUENCE [LARGE SCALE GENOMIC DNA]</scope>
    <source>
        <strain evidence="1">IBCAS-2021</strain>
        <tissue evidence="1">Leaf</tissue>
    </source>
</reference>